<organism evidence="1 2">
    <name type="scientific">Choristoneura fumiferana</name>
    <name type="common">Spruce budworm moth</name>
    <name type="synonym">Archips fumiferana</name>
    <dbReference type="NCBI Taxonomy" id="7141"/>
    <lineage>
        <taxon>Eukaryota</taxon>
        <taxon>Metazoa</taxon>
        <taxon>Ecdysozoa</taxon>
        <taxon>Arthropoda</taxon>
        <taxon>Hexapoda</taxon>
        <taxon>Insecta</taxon>
        <taxon>Pterygota</taxon>
        <taxon>Neoptera</taxon>
        <taxon>Endopterygota</taxon>
        <taxon>Lepidoptera</taxon>
        <taxon>Glossata</taxon>
        <taxon>Ditrysia</taxon>
        <taxon>Tortricoidea</taxon>
        <taxon>Tortricidae</taxon>
        <taxon>Tortricinae</taxon>
        <taxon>Choristoneura</taxon>
    </lineage>
</organism>
<accession>A0ACC0KYF3</accession>
<evidence type="ECO:0000313" key="2">
    <source>
        <dbReference type="Proteomes" id="UP001064048"/>
    </source>
</evidence>
<dbReference type="Proteomes" id="UP001064048">
    <property type="component" value="Chromosome 27"/>
</dbReference>
<evidence type="ECO:0000313" key="1">
    <source>
        <dbReference type="EMBL" id="KAI8441320.1"/>
    </source>
</evidence>
<reference evidence="1 2" key="1">
    <citation type="journal article" date="2022" name="Genome Biol. Evol.">
        <title>The Spruce Budworm Genome: Reconstructing the Evolutionary History of Antifreeze Proteins.</title>
        <authorList>
            <person name="Beliveau C."/>
            <person name="Gagne P."/>
            <person name="Picq S."/>
            <person name="Vernygora O."/>
            <person name="Keeling C.I."/>
            <person name="Pinkney K."/>
            <person name="Doucet D."/>
            <person name="Wen F."/>
            <person name="Johnston J.S."/>
            <person name="Maaroufi H."/>
            <person name="Boyle B."/>
            <person name="Laroche J."/>
            <person name="Dewar K."/>
            <person name="Juretic N."/>
            <person name="Blackburn G."/>
            <person name="Nisole A."/>
            <person name="Brunet B."/>
            <person name="Brandao M."/>
            <person name="Lumley L."/>
            <person name="Duan J."/>
            <person name="Quan G."/>
            <person name="Lucarotti C.J."/>
            <person name="Roe A.D."/>
            <person name="Sperling F.A.H."/>
            <person name="Levesque R.C."/>
            <person name="Cusson M."/>
        </authorList>
    </citation>
    <scope>NUCLEOTIDE SEQUENCE [LARGE SCALE GENOMIC DNA]</scope>
    <source>
        <strain evidence="1">Glfc:IPQL:Cfum</strain>
    </source>
</reference>
<sequence>MLGVTAGTHRLWSHQSYKVNRPLEVFLMFCQSMSCQNSAIHWVRNHRLHHKYTDTDADPHNSTRGFFYSHFGWLCVDKHPYVVIKSKTIDVADILSNPVLLFQKKYIKELTIFFGMALPTMIPMLCWGETFNYAWHLSHLRLIVNNNSTFLINSANHRAGHRPYDKNISATNLPSISIISTGESFHNYHHVFPWDYRCSELGNTFANSTTMFIDLCAKLGWAWDLKAASEDMSEKRMARTGDGTDLWGKKIDLGSQAPVSQ</sequence>
<name>A0ACC0KYF3_CHOFU</name>
<dbReference type="EMBL" id="CM046127">
    <property type="protein sequence ID" value="KAI8441320.1"/>
    <property type="molecule type" value="Genomic_DNA"/>
</dbReference>
<proteinExistence type="predicted"/>
<keyword evidence="2" id="KW-1185">Reference proteome</keyword>
<gene>
    <name evidence="1" type="ORF">MSG28_014941</name>
</gene>
<protein>
    <submittedName>
        <fullName evidence="1">Uncharacterized protein</fullName>
    </submittedName>
</protein>
<comment type="caution">
    <text evidence="1">The sequence shown here is derived from an EMBL/GenBank/DDBJ whole genome shotgun (WGS) entry which is preliminary data.</text>
</comment>